<dbReference type="Pfam" id="PF08240">
    <property type="entry name" value="ADH_N"/>
    <property type="match status" value="1"/>
</dbReference>
<dbReference type="KEGG" id="por:APT59_12145"/>
<organism evidence="8 9">
    <name type="scientific">Pseudomonas oryzihabitans</name>
    <dbReference type="NCBI Taxonomy" id="47885"/>
    <lineage>
        <taxon>Bacteria</taxon>
        <taxon>Pseudomonadati</taxon>
        <taxon>Pseudomonadota</taxon>
        <taxon>Gammaproteobacteria</taxon>
        <taxon>Pseudomonadales</taxon>
        <taxon>Pseudomonadaceae</taxon>
        <taxon>Pseudomonas</taxon>
    </lineage>
</organism>
<protein>
    <submittedName>
        <fullName evidence="8">Zinc-binding dehydrogenase</fullName>
    </submittedName>
</protein>
<evidence type="ECO:0000256" key="3">
    <source>
        <dbReference type="ARBA" id="ARBA00022723"/>
    </source>
</evidence>
<proteinExistence type="inferred from homology"/>
<dbReference type="PANTHER" id="PTHR43161">
    <property type="entry name" value="SORBITOL DEHYDROGENASE"/>
    <property type="match status" value="1"/>
</dbReference>
<dbReference type="GO" id="GO:0016616">
    <property type="term" value="F:oxidoreductase activity, acting on the CH-OH group of donors, NAD or NADP as acceptor"/>
    <property type="evidence" value="ECO:0007669"/>
    <property type="project" value="UniProtKB-ARBA"/>
</dbReference>
<reference evidence="8 9" key="1">
    <citation type="submission" date="2016-01" db="EMBL/GenBank/DDBJ databases">
        <title>Annotation of Pseudomonas oryzihabitans USDA-ARS-USMARC-56511.</title>
        <authorList>
            <person name="Harhay G.P."/>
            <person name="Harhay D.M."/>
            <person name="Smith T.P.L."/>
            <person name="Bono J.L."/>
            <person name="Heaton M.P."/>
            <person name="Clawson M.L."/>
            <person name="Chitko-Mckown C.G."/>
            <person name="Capik S.F."/>
            <person name="DeDonder K.D."/>
            <person name="Apley M.D."/>
            <person name="Lubbers B.V."/>
            <person name="White B.J."/>
            <person name="Larson R.L."/>
        </authorList>
    </citation>
    <scope>NUCLEOTIDE SEQUENCE [LARGE SCALE GENOMIC DNA]</scope>
    <source>
        <strain evidence="8 9">USDA-ARS-USMARC-56511</strain>
    </source>
</reference>
<dbReference type="InterPro" id="IPR013154">
    <property type="entry name" value="ADH-like_N"/>
</dbReference>
<dbReference type="PANTHER" id="PTHR43161:SF26">
    <property type="entry name" value="GALACTITOL 1-PHOSPHATE 5-DEHYDROGENASE"/>
    <property type="match status" value="1"/>
</dbReference>
<accession>A0A0U4W0K5</accession>
<evidence type="ECO:0000259" key="7">
    <source>
        <dbReference type="SMART" id="SM00829"/>
    </source>
</evidence>
<evidence type="ECO:0000313" key="8">
    <source>
        <dbReference type="EMBL" id="ALZ84904.1"/>
    </source>
</evidence>
<dbReference type="SUPFAM" id="SSF50129">
    <property type="entry name" value="GroES-like"/>
    <property type="match status" value="1"/>
</dbReference>
<dbReference type="InterPro" id="IPR002328">
    <property type="entry name" value="ADH_Zn_CS"/>
</dbReference>
<comment type="cofactor">
    <cofactor evidence="1 6">
        <name>Zn(2+)</name>
        <dbReference type="ChEBI" id="CHEBI:29105"/>
    </cofactor>
</comment>
<evidence type="ECO:0000256" key="1">
    <source>
        <dbReference type="ARBA" id="ARBA00001947"/>
    </source>
</evidence>
<evidence type="ECO:0000313" key="9">
    <source>
        <dbReference type="Proteomes" id="UP000064137"/>
    </source>
</evidence>
<keyword evidence="3 6" id="KW-0479">Metal-binding</keyword>
<evidence type="ECO:0000256" key="2">
    <source>
        <dbReference type="ARBA" id="ARBA00008072"/>
    </source>
</evidence>
<dbReference type="GO" id="GO:0008270">
    <property type="term" value="F:zinc ion binding"/>
    <property type="evidence" value="ECO:0007669"/>
    <property type="project" value="InterPro"/>
</dbReference>
<dbReference type="InterPro" id="IPR013149">
    <property type="entry name" value="ADH-like_C"/>
</dbReference>
<comment type="similarity">
    <text evidence="2 6">Belongs to the zinc-containing alcohol dehydrogenase family.</text>
</comment>
<dbReference type="Gene3D" id="3.90.180.10">
    <property type="entry name" value="Medium-chain alcohol dehydrogenases, catalytic domain"/>
    <property type="match status" value="1"/>
</dbReference>
<dbReference type="InterPro" id="IPR036291">
    <property type="entry name" value="NAD(P)-bd_dom_sf"/>
</dbReference>
<keyword evidence="5" id="KW-0560">Oxidoreductase</keyword>
<sequence length="354" mass="37670">MKAARFHAARDIRVEDVPAPGAPGPTQVLVKNQFCGICGTDLHEYLGGPIFIPTAPHSYTGGKVPQILGHEYSGVVEAVGSQVTSVKPGDRVSIQPMVSPRDDYYGRRGQYQLSEQLAIIGLSHPWGGMAEYSLVEDYNAIPMPDDLSTEHAALIEPTAVTVYATHRGGVKPGDSVLVAGAGPIGQLQVMAARAAGATRIFLVDLNDNRLEMAHSLVEGLITLNPGSTDVLREIRARTAGGVGVDVAFECVGAEAPLGMCLEAVRRQGVVVQVGMQGKPPALDGFTLTYKDVDLRGSWCYSTLMWPQVAALIASGQLPAEKVVTRHIALDDVVEQGFEALLDKAGTQLKILIEL</sequence>
<dbReference type="AlphaFoldDB" id="A0A0U4W0K5"/>
<dbReference type="SUPFAM" id="SSF51735">
    <property type="entry name" value="NAD(P)-binding Rossmann-fold domains"/>
    <property type="match status" value="1"/>
</dbReference>
<keyword evidence="4 6" id="KW-0862">Zinc</keyword>
<dbReference type="OrthoDB" id="9773078at2"/>
<dbReference type="PROSITE" id="PS00059">
    <property type="entry name" value="ADH_ZINC"/>
    <property type="match status" value="1"/>
</dbReference>
<dbReference type="CDD" id="cd08233">
    <property type="entry name" value="butanediol_DH_like"/>
    <property type="match status" value="1"/>
</dbReference>
<dbReference type="InterPro" id="IPR020843">
    <property type="entry name" value="ER"/>
</dbReference>
<dbReference type="EMBL" id="CP013987">
    <property type="protein sequence ID" value="ALZ84904.1"/>
    <property type="molecule type" value="Genomic_DNA"/>
</dbReference>
<dbReference type="Proteomes" id="UP000064137">
    <property type="component" value="Chromosome"/>
</dbReference>
<dbReference type="RefSeq" id="WP_059315078.1">
    <property type="nucleotide sequence ID" value="NZ_CP013987.1"/>
</dbReference>
<gene>
    <name evidence="8" type="ORF">APT59_12145</name>
</gene>
<feature type="domain" description="Enoyl reductase (ER)" evidence="7">
    <location>
        <begin position="7"/>
        <end position="352"/>
    </location>
</feature>
<dbReference type="Gene3D" id="3.40.50.720">
    <property type="entry name" value="NAD(P)-binding Rossmann-like Domain"/>
    <property type="match status" value="1"/>
</dbReference>
<dbReference type="SMART" id="SM00829">
    <property type="entry name" value="PKS_ER"/>
    <property type="match status" value="1"/>
</dbReference>
<name>A0A0U4W0K5_9PSED</name>
<evidence type="ECO:0000256" key="6">
    <source>
        <dbReference type="RuleBase" id="RU361277"/>
    </source>
</evidence>
<dbReference type="InterPro" id="IPR011032">
    <property type="entry name" value="GroES-like_sf"/>
</dbReference>
<dbReference type="Pfam" id="PF00107">
    <property type="entry name" value="ADH_zinc_N"/>
    <property type="match status" value="1"/>
</dbReference>
<evidence type="ECO:0000256" key="5">
    <source>
        <dbReference type="ARBA" id="ARBA00023002"/>
    </source>
</evidence>
<evidence type="ECO:0000256" key="4">
    <source>
        <dbReference type="ARBA" id="ARBA00022833"/>
    </source>
</evidence>